<protein>
    <recommendedName>
        <fullName evidence="3">Secreted protein</fullName>
    </recommendedName>
</protein>
<gene>
    <name evidence="1" type="ORF">QR685DRAFT_99699</name>
</gene>
<dbReference type="Proteomes" id="UP001451303">
    <property type="component" value="Unassembled WGS sequence"/>
</dbReference>
<sequence length="159" mass="17874">MALARVCLALTHEAVTSLRVLDDSLTFGFPPSPNQTDAITPPTNPTKCFTTARVLPHIYYRQAYHTERPFGTFFHRQCGTEMPFPPRGTLSPTSFQWLTPGLSWSGEYQPLDTCMAQGLCFVLPPCRLVEHKRRRIDTPKVSPNTPQSFHCYLAFGLSA</sequence>
<organism evidence="1 2">
    <name type="scientific">Neurospora intermedia</name>
    <dbReference type="NCBI Taxonomy" id="5142"/>
    <lineage>
        <taxon>Eukaryota</taxon>
        <taxon>Fungi</taxon>
        <taxon>Dikarya</taxon>
        <taxon>Ascomycota</taxon>
        <taxon>Pezizomycotina</taxon>
        <taxon>Sordariomycetes</taxon>
        <taxon>Sordariomycetidae</taxon>
        <taxon>Sordariales</taxon>
        <taxon>Sordariaceae</taxon>
        <taxon>Neurospora</taxon>
    </lineage>
</organism>
<evidence type="ECO:0008006" key="3">
    <source>
        <dbReference type="Google" id="ProtNLM"/>
    </source>
</evidence>
<proteinExistence type="predicted"/>
<evidence type="ECO:0000313" key="2">
    <source>
        <dbReference type="Proteomes" id="UP001451303"/>
    </source>
</evidence>
<keyword evidence="2" id="KW-1185">Reference proteome</keyword>
<name>A0ABR3D1H8_NEUIN</name>
<reference evidence="1 2" key="1">
    <citation type="submission" date="2023-09" db="EMBL/GenBank/DDBJ databases">
        <title>Multi-omics analysis of a traditional fermented food reveals byproduct-associated fungal strains for waste-to-food upcycling.</title>
        <authorList>
            <consortium name="Lawrence Berkeley National Laboratory"/>
            <person name="Rekdal V.M."/>
            <person name="Villalobos-Escobedo J.M."/>
            <person name="Rodriguez-Valeron N."/>
            <person name="Garcia M.O."/>
            <person name="Vasquez D.P."/>
            <person name="Damayanti I."/>
            <person name="Sorensen P.M."/>
            <person name="Baidoo E.E."/>
            <person name="De Carvalho A.C."/>
            <person name="Riley R."/>
            <person name="Lipzen A."/>
            <person name="He G."/>
            <person name="Yan M."/>
            <person name="Haridas S."/>
            <person name="Daum C."/>
            <person name="Yoshinaga Y."/>
            <person name="Ng V."/>
            <person name="Grigoriev I.V."/>
            <person name="Munk R."/>
            <person name="Nuraida L."/>
            <person name="Wijaya C.H."/>
            <person name="Morales P.-C."/>
            <person name="Keasling J.D."/>
        </authorList>
    </citation>
    <scope>NUCLEOTIDE SEQUENCE [LARGE SCALE GENOMIC DNA]</scope>
    <source>
        <strain evidence="1 2">FGSC 2613</strain>
    </source>
</reference>
<accession>A0ABR3D1H8</accession>
<dbReference type="EMBL" id="JAVLET010000012">
    <property type="protein sequence ID" value="KAL0466560.1"/>
    <property type="molecule type" value="Genomic_DNA"/>
</dbReference>
<evidence type="ECO:0000313" key="1">
    <source>
        <dbReference type="EMBL" id="KAL0466560.1"/>
    </source>
</evidence>
<comment type="caution">
    <text evidence="1">The sequence shown here is derived from an EMBL/GenBank/DDBJ whole genome shotgun (WGS) entry which is preliminary data.</text>
</comment>